<sequence>MRNGKEYVMTVAAARKVARMLNGESVGYSSFPVSLAEELLEEGVLVQSSYGRRGSYRICDVEGCRTFLAQRYSINGSLEEWIEMMSRQEAVSRAEQVAMAGNSKVRKTRGFKGFLVNSYSPIEAILREEPLVIEPVQGTSIFIEDYEHFRIPDDVVVVGMENGENFQRIRGQQYLFDDLKVLFVSRYPQSTDLRTWLQMIPNRYIHFGDFDLAGIDIFQREFYAFLRERSEFFIPADVEERLKNGNRKLYDVQYARYKFMDIMDERLLPLVEMIHRYGKGYEQEGYIIRDIQ</sequence>
<protein>
    <recommendedName>
        <fullName evidence="3">Wadjet protein JetD C-terminal domain-containing protein</fullName>
    </recommendedName>
</protein>
<evidence type="ECO:0008006" key="3">
    <source>
        <dbReference type="Google" id="ProtNLM"/>
    </source>
</evidence>
<accession>A0A413H5C8</accession>
<dbReference type="OrthoDB" id="9811427at2"/>
<dbReference type="Proteomes" id="UP000286075">
    <property type="component" value="Unassembled WGS sequence"/>
</dbReference>
<name>A0A413H5C8_9BACE</name>
<dbReference type="EMBL" id="QSCF01000013">
    <property type="protein sequence ID" value="RGX78793.1"/>
    <property type="molecule type" value="Genomic_DNA"/>
</dbReference>
<organism evidence="1 2">
    <name type="scientific">Bacteroides stercorirosoris</name>
    <dbReference type="NCBI Taxonomy" id="871324"/>
    <lineage>
        <taxon>Bacteria</taxon>
        <taxon>Pseudomonadati</taxon>
        <taxon>Bacteroidota</taxon>
        <taxon>Bacteroidia</taxon>
        <taxon>Bacteroidales</taxon>
        <taxon>Bacteroidaceae</taxon>
        <taxon>Bacteroides</taxon>
    </lineage>
</organism>
<evidence type="ECO:0000313" key="2">
    <source>
        <dbReference type="Proteomes" id="UP000286075"/>
    </source>
</evidence>
<proteinExistence type="predicted"/>
<comment type="caution">
    <text evidence="1">The sequence shown here is derived from an EMBL/GenBank/DDBJ whole genome shotgun (WGS) entry which is preliminary data.</text>
</comment>
<gene>
    <name evidence="1" type="ORF">DXA68_09910</name>
</gene>
<dbReference type="AlphaFoldDB" id="A0A413H5C8"/>
<dbReference type="RefSeq" id="WP_117987359.1">
    <property type="nucleotide sequence ID" value="NZ_CABMFG010000013.1"/>
</dbReference>
<reference evidence="1 2" key="1">
    <citation type="submission" date="2018-08" db="EMBL/GenBank/DDBJ databases">
        <title>A genome reference for cultivated species of the human gut microbiota.</title>
        <authorList>
            <person name="Zou Y."/>
            <person name="Xue W."/>
            <person name="Luo G."/>
        </authorList>
    </citation>
    <scope>NUCLEOTIDE SEQUENCE [LARGE SCALE GENOMIC DNA]</scope>
    <source>
        <strain evidence="1 2">OF03-9BH</strain>
    </source>
</reference>
<evidence type="ECO:0000313" key="1">
    <source>
        <dbReference type="EMBL" id="RGX78793.1"/>
    </source>
</evidence>